<dbReference type="PROSITE" id="PS00134">
    <property type="entry name" value="TRYPSIN_HIS"/>
    <property type="match status" value="1"/>
</dbReference>
<feature type="region of interest" description="Disordered" evidence="6">
    <location>
        <begin position="301"/>
        <end position="324"/>
    </location>
</feature>
<dbReference type="PROSITE" id="PS50240">
    <property type="entry name" value="TRYPSIN_DOM"/>
    <property type="match status" value="1"/>
</dbReference>
<evidence type="ECO:0000256" key="6">
    <source>
        <dbReference type="SAM" id="MobiDB-lite"/>
    </source>
</evidence>
<evidence type="ECO:0000256" key="3">
    <source>
        <dbReference type="ARBA" id="ARBA00022801"/>
    </source>
</evidence>
<evidence type="ECO:0000313" key="8">
    <source>
        <dbReference type="Ensembl" id="ENSHCOP00000015640.1"/>
    </source>
</evidence>
<feature type="domain" description="Peptidase S1" evidence="7">
    <location>
        <begin position="32"/>
        <end position="255"/>
    </location>
</feature>
<evidence type="ECO:0000256" key="5">
    <source>
        <dbReference type="ARBA" id="ARBA00023157"/>
    </source>
</evidence>
<dbReference type="AlphaFoldDB" id="A0A3Q3DM70"/>
<dbReference type="InterPro" id="IPR001254">
    <property type="entry name" value="Trypsin_dom"/>
</dbReference>
<keyword evidence="2" id="KW-0732">Signal</keyword>
<dbReference type="Pfam" id="PF00089">
    <property type="entry name" value="Trypsin"/>
    <property type="match status" value="1"/>
</dbReference>
<evidence type="ECO:0000259" key="7">
    <source>
        <dbReference type="PROSITE" id="PS50240"/>
    </source>
</evidence>
<dbReference type="FunFam" id="2.40.10.10:FF:000024">
    <property type="entry name" value="Serine protease 53"/>
    <property type="match status" value="1"/>
</dbReference>
<dbReference type="GO" id="GO:0006508">
    <property type="term" value="P:proteolysis"/>
    <property type="evidence" value="ECO:0007669"/>
    <property type="project" value="UniProtKB-KW"/>
</dbReference>
<dbReference type="InterPro" id="IPR001314">
    <property type="entry name" value="Peptidase_S1A"/>
</dbReference>
<dbReference type="SMART" id="SM00020">
    <property type="entry name" value="Tryp_SPc"/>
    <property type="match status" value="1"/>
</dbReference>
<dbReference type="CDD" id="cd00190">
    <property type="entry name" value="Tryp_SPc"/>
    <property type="match status" value="1"/>
</dbReference>
<dbReference type="PRINTS" id="PR00722">
    <property type="entry name" value="CHYMOTRYPSIN"/>
</dbReference>
<proteinExistence type="predicted"/>
<dbReference type="SUPFAM" id="SSF50494">
    <property type="entry name" value="Trypsin-like serine proteases"/>
    <property type="match status" value="1"/>
</dbReference>
<evidence type="ECO:0000256" key="1">
    <source>
        <dbReference type="ARBA" id="ARBA00022670"/>
    </source>
</evidence>
<evidence type="ECO:0000256" key="2">
    <source>
        <dbReference type="ARBA" id="ARBA00022729"/>
    </source>
</evidence>
<organism evidence="8 9">
    <name type="scientific">Hippocampus comes</name>
    <name type="common">Tiger tail seahorse</name>
    <dbReference type="NCBI Taxonomy" id="109280"/>
    <lineage>
        <taxon>Eukaryota</taxon>
        <taxon>Metazoa</taxon>
        <taxon>Chordata</taxon>
        <taxon>Craniata</taxon>
        <taxon>Vertebrata</taxon>
        <taxon>Euteleostomi</taxon>
        <taxon>Actinopterygii</taxon>
        <taxon>Neopterygii</taxon>
        <taxon>Teleostei</taxon>
        <taxon>Neoteleostei</taxon>
        <taxon>Acanthomorphata</taxon>
        <taxon>Syngnathiaria</taxon>
        <taxon>Syngnathiformes</taxon>
        <taxon>Syngnathoidei</taxon>
        <taxon>Syngnathidae</taxon>
        <taxon>Hippocampus</taxon>
    </lineage>
</organism>
<dbReference type="Ensembl" id="ENSHCOT00000023616.1">
    <property type="protein sequence ID" value="ENSHCOP00000015640.1"/>
    <property type="gene ID" value="ENSHCOG00000019505.1"/>
</dbReference>
<dbReference type="InterPro" id="IPR009003">
    <property type="entry name" value="Peptidase_S1_PA"/>
</dbReference>
<dbReference type="Proteomes" id="UP000264820">
    <property type="component" value="Unplaced"/>
</dbReference>
<evidence type="ECO:0000313" key="9">
    <source>
        <dbReference type="Proteomes" id="UP000264820"/>
    </source>
</evidence>
<evidence type="ECO:0000256" key="4">
    <source>
        <dbReference type="ARBA" id="ARBA00022825"/>
    </source>
</evidence>
<keyword evidence="9" id="KW-1185">Reference proteome</keyword>
<dbReference type="GO" id="GO:0004252">
    <property type="term" value="F:serine-type endopeptidase activity"/>
    <property type="evidence" value="ECO:0007669"/>
    <property type="project" value="InterPro"/>
</dbReference>
<keyword evidence="5" id="KW-1015">Disulfide bond</keyword>
<dbReference type="PANTHER" id="PTHR24252:SF7">
    <property type="entry name" value="HYALIN"/>
    <property type="match status" value="1"/>
</dbReference>
<sequence length="324" mass="34371">KSSTRCATHAEMKALAIMGGLLCGSPPLNTKLVGGGDAQEGSWPWQASLQNFGSHVCGGSLINKEWVLSAAHCFYGTSAYGWSVSLGRQNLQGNNSNEVTKTVATIILHPGFNIFTLDNDIALLRFSSPVTFSDYVRPVCLAANSSVFNNATRSWVTGWGTVQDGEVEVPVLGNRQCSCLIGVDLVTDNIICAGFPEGGKDACQGDAGGPMVSEQDSIWIQSGIVRFGFGCARPNNPGVYTRVSRYQSWIYSHMGSDKPGFVQFNSSGLDADSNYTCPGAPPATPEGPDAAEDLVPTLTSAECASRSPSHWQTRVGASSKPYNT</sequence>
<dbReference type="Gene3D" id="2.40.10.10">
    <property type="entry name" value="Trypsin-like serine proteases"/>
    <property type="match status" value="1"/>
</dbReference>
<name>A0A3Q3DM70_HIPCM</name>
<reference evidence="8" key="2">
    <citation type="submission" date="2025-09" db="UniProtKB">
        <authorList>
            <consortium name="Ensembl"/>
        </authorList>
    </citation>
    <scope>IDENTIFICATION</scope>
</reference>
<accession>A0A3Q3DM70</accession>
<keyword evidence="4" id="KW-0720">Serine protease</keyword>
<protein>
    <recommendedName>
        <fullName evidence="7">Peptidase S1 domain-containing protein</fullName>
    </recommendedName>
</protein>
<keyword evidence="3" id="KW-0378">Hydrolase</keyword>
<dbReference type="GeneTree" id="ENSGT00940000163009"/>
<dbReference type="InterPro" id="IPR018114">
    <property type="entry name" value="TRYPSIN_HIS"/>
</dbReference>
<dbReference type="InterPro" id="IPR043504">
    <property type="entry name" value="Peptidase_S1_PA_chymotrypsin"/>
</dbReference>
<dbReference type="PANTHER" id="PTHR24252">
    <property type="entry name" value="ACROSIN-RELATED"/>
    <property type="match status" value="1"/>
</dbReference>
<reference evidence="8" key="1">
    <citation type="submission" date="2025-08" db="UniProtKB">
        <authorList>
            <consortium name="Ensembl"/>
        </authorList>
    </citation>
    <scope>IDENTIFICATION</scope>
</reference>
<keyword evidence="1" id="KW-0645">Protease</keyword>